<reference evidence="3 5" key="1">
    <citation type="journal article" date="2015" name="Int. J. Syst. Evol. Microbiol.">
        <title>Bacillus glycinifermentans sp. nov., isolated from fermented soybean paste.</title>
        <authorList>
            <person name="Kim S.J."/>
            <person name="Dunlap C.A."/>
            <person name="Kwon S.W."/>
            <person name="Rooney A.P."/>
        </authorList>
    </citation>
    <scope>NUCLEOTIDE SEQUENCE [LARGE SCALE GENOMIC DNA]</scope>
    <source>
        <strain evidence="3 5">GO-13</strain>
    </source>
</reference>
<dbReference type="OrthoDB" id="2240714at2"/>
<accession>A0A0T6BR74</accession>
<dbReference type="Pfam" id="PF18994">
    <property type="entry name" value="Prophage_tailD1"/>
    <property type="match status" value="1"/>
</dbReference>
<evidence type="ECO:0000313" key="6">
    <source>
        <dbReference type="Proteomes" id="UP001341297"/>
    </source>
</evidence>
<proteinExistence type="predicted"/>
<evidence type="ECO:0000313" key="4">
    <source>
        <dbReference type="EMBL" id="MEC0487414.1"/>
    </source>
</evidence>
<dbReference type="AlphaFoldDB" id="A0A0T6BR74"/>
<dbReference type="InterPro" id="IPR010572">
    <property type="entry name" value="Tail_dom"/>
</dbReference>
<sequence length="1130" mass="125674">MADMYILSPDEEVLTVLSSDGQEACKFWDAKYKEELNKGSSFSFVADASHPDARYLVEENQVIFKDKDGLLKLFVIKELDDADENAEINTLVTCEAAMMELAETFVKDFRPTEKTAQYVLDRVLSRSRWEAEVTAALGTNSTTFYKKSALECISEVLNLWGGELQDYIEFEGNKITRRVLKILPRRGKDSGKRFEIDKDTEKISRTVISYPLTALWGYGASIPSTDENGEETGGYTRFIDFSEVEWKKSEGDPVDKPLGQEWVGDPDLLKRFGRLKNGERIHREGQFSNEDITDPKELLKATYSHLITEASKIEVNYELSVQLLQNVPGYEHEHVELGDTTIAIDRNFAIPIETKQRIISMEYDITDPDNTCVVEIGQFLSVLQKDDRIQKIQDTIDRNRGKWDSGGEVTDGSFPDTVPPVPSNVKIESLFQGVSISWDYNPSSYIAAYEVYASPVKGFTPLPENRIFWGKGSKCEHSPGVDQVWYYRLRAINTHKTPSEFTPEFTGVTRRILTDDILFGSITADLLADLAVKADKISRDFEDANILPGSILNAPDLYAVNAKRNVNYSANGFNEVTVTKNSTSYSYFGITTKGRPTLALTKDQVYTLSFELKRLTTNNFSYLRLMTESGASYDISNNLSDISSYPTDEFVRFDVVFTSPATFSDGRLGIGGKTVNNGDSAEFVLRKLQIRRGDVRKDFGFSPYDTQLTDGVITSQYVQDAAIVSAKIADAAITSAKIAEAAVGSAAIQNAAIKRAHLETAIIGTAQIEDGAITNAKIANLSADKINAGTIKGITIEGSLIRGARFEAAGQNEDFESWIQDGTFYQWTKNADTDEYNELTITSGMLKQETGKLDYNEKRERYTTIEMGNGKLSIYGTPSVGQTYASPIIDMYSETSVKDNSDYEFTEGEAGRFRMWEKGAEVIDAKSLYSITTGGYYTTKDRLDEGKYGTFHPSIYLARFDGPDSMFRFKPQNFDVVASAGLRLKAGKRMLFDTPELILPTQTRLIAGNNTWTTYAALAGSIQSDITDQYGKLQCNLAVSLNEIKMTIMTGGSTGSTSVNYSFYDGEHHNAENIFAVFAQPYGPYSDVVNVGIQNQSSSGFKIVMRGNGVSSGIIGQDITIRLLVFHEVP</sequence>
<dbReference type="EMBL" id="JARRTL010000031">
    <property type="protein sequence ID" value="MEC0487414.1"/>
    <property type="molecule type" value="Genomic_DNA"/>
</dbReference>
<dbReference type="NCBIfam" id="TIGR01665">
    <property type="entry name" value="put_anti_recept"/>
    <property type="match status" value="1"/>
</dbReference>
<keyword evidence="6" id="KW-1185">Reference proteome</keyword>
<dbReference type="EMBL" id="LECW02000014">
    <property type="protein sequence ID" value="KRT94028.1"/>
    <property type="molecule type" value="Genomic_DNA"/>
</dbReference>
<dbReference type="InterPro" id="IPR044051">
    <property type="entry name" value="Prophage_tail_N"/>
</dbReference>
<evidence type="ECO:0000259" key="1">
    <source>
        <dbReference type="Pfam" id="PF06605"/>
    </source>
</evidence>
<dbReference type="InterPro" id="IPR007119">
    <property type="entry name" value="Phage_tail_spike_N"/>
</dbReference>
<dbReference type="STRING" id="1664069.BGLY_3318"/>
<dbReference type="Pfam" id="PF06605">
    <property type="entry name" value="Prophage_tail"/>
    <property type="match status" value="1"/>
</dbReference>
<organism evidence="3 5">
    <name type="scientific">Bacillus glycinifermentans</name>
    <dbReference type="NCBI Taxonomy" id="1664069"/>
    <lineage>
        <taxon>Bacteria</taxon>
        <taxon>Bacillati</taxon>
        <taxon>Bacillota</taxon>
        <taxon>Bacilli</taxon>
        <taxon>Bacillales</taxon>
        <taxon>Bacillaceae</taxon>
        <taxon>Bacillus</taxon>
    </lineage>
</organism>
<dbReference type="Proteomes" id="UP001341297">
    <property type="component" value="Unassembled WGS sequence"/>
</dbReference>
<comment type="caution">
    <text evidence="3">The sequence shown here is derived from an EMBL/GenBank/DDBJ whole genome shotgun (WGS) entry which is preliminary data.</text>
</comment>
<gene>
    <name evidence="3" type="ORF">AB447_215390</name>
    <name evidence="4" type="ORF">P8828_21925</name>
</gene>
<evidence type="ECO:0000313" key="5">
    <source>
        <dbReference type="Proteomes" id="UP000036168"/>
    </source>
</evidence>
<feature type="domain" description="Prophage endopeptidase tail N-terminal" evidence="2">
    <location>
        <begin position="12"/>
        <end position="96"/>
    </location>
</feature>
<dbReference type="Proteomes" id="UP000036168">
    <property type="component" value="Unassembled WGS sequence"/>
</dbReference>
<protein>
    <submittedName>
        <fullName evidence="4">Prophage endopeptidase tail family protein</fullName>
    </submittedName>
</protein>
<dbReference type="RefSeq" id="WP_057957544.1">
    <property type="nucleotide sequence ID" value="NZ_JARRTL010000031.1"/>
</dbReference>
<evidence type="ECO:0000313" key="3">
    <source>
        <dbReference type="EMBL" id="KRT94028.1"/>
    </source>
</evidence>
<evidence type="ECO:0000259" key="2">
    <source>
        <dbReference type="Pfam" id="PF18994"/>
    </source>
</evidence>
<name>A0A0T6BR74_9BACI</name>
<reference evidence="4 6" key="3">
    <citation type="submission" date="2023-03" db="EMBL/GenBank/DDBJ databases">
        <title>Agriculturally important microbes genome sequencing.</title>
        <authorList>
            <person name="Dunlap C."/>
        </authorList>
    </citation>
    <scope>NUCLEOTIDE SEQUENCE [LARGE SCALE GENOMIC DNA]</scope>
    <source>
        <strain evidence="4 6">CBP-3203</strain>
    </source>
</reference>
<feature type="domain" description="Tail spike" evidence="1">
    <location>
        <begin position="102"/>
        <end position="380"/>
    </location>
</feature>
<reference evidence="3" key="2">
    <citation type="submission" date="2015-10" db="EMBL/GenBank/DDBJ databases">
        <authorList>
            <person name="Gilbert D.G."/>
        </authorList>
    </citation>
    <scope>NUCLEOTIDE SEQUENCE</scope>
    <source>
        <strain evidence="3">GO-13</strain>
    </source>
</reference>